<dbReference type="Proteomes" id="UP000789901">
    <property type="component" value="Unassembled WGS sequence"/>
</dbReference>
<feature type="non-terminal residue" evidence="1">
    <location>
        <position position="1"/>
    </location>
</feature>
<reference evidence="1 2" key="1">
    <citation type="submission" date="2021-06" db="EMBL/GenBank/DDBJ databases">
        <authorList>
            <person name="Kallberg Y."/>
            <person name="Tangrot J."/>
            <person name="Rosling A."/>
        </authorList>
    </citation>
    <scope>NUCLEOTIDE SEQUENCE [LARGE SCALE GENOMIC DNA]</scope>
    <source>
        <strain evidence="1 2">120-4 pot B 10/14</strain>
    </source>
</reference>
<dbReference type="EMBL" id="CAJVQB010037123">
    <property type="protein sequence ID" value="CAG8824872.1"/>
    <property type="molecule type" value="Genomic_DNA"/>
</dbReference>
<comment type="caution">
    <text evidence="1">The sequence shown here is derived from an EMBL/GenBank/DDBJ whole genome shotgun (WGS) entry which is preliminary data.</text>
</comment>
<accession>A0ABN7WBB9</accession>
<protein>
    <submittedName>
        <fullName evidence="1">11642_t:CDS:1</fullName>
    </submittedName>
</protein>
<keyword evidence="2" id="KW-1185">Reference proteome</keyword>
<evidence type="ECO:0000313" key="2">
    <source>
        <dbReference type="Proteomes" id="UP000789901"/>
    </source>
</evidence>
<sequence length="45" mass="5469">IKKINELRSRIKQDKKNKLEEEKSICRYTDFEESLNDLDKTLEVK</sequence>
<gene>
    <name evidence="1" type="ORF">GMARGA_LOCUS28686</name>
</gene>
<evidence type="ECO:0000313" key="1">
    <source>
        <dbReference type="EMBL" id="CAG8824872.1"/>
    </source>
</evidence>
<name>A0ABN7WBB9_GIGMA</name>
<proteinExistence type="predicted"/>
<organism evidence="1 2">
    <name type="scientific">Gigaspora margarita</name>
    <dbReference type="NCBI Taxonomy" id="4874"/>
    <lineage>
        <taxon>Eukaryota</taxon>
        <taxon>Fungi</taxon>
        <taxon>Fungi incertae sedis</taxon>
        <taxon>Mucoromycota</taxon>
        <taxon>Glomeromycotina</taxon>
        <taxon>Glomeromycetes</taxon>
        <taxon>Diversisporales</taxon>
        <taxon>Gigasporaceae</taxon>
        <taxon>Gigaspora</taxon>
    </lineage>
</organism>